<sequence length="384" mass="43327">MSGKDFESLEKVLEAHLPEAELKEARRLLFGKELKKLDLPRSAIDAAGQQDFDLKGYVFEASPEQLRPPRMVRVGLIQNKIVLPTDAPVLEQITALHKRVGEMVEVAAMCGVNIVCFQEAWTMPFAFCTREREPWTEFAESAEDGLTTRFCIQLAKKHNMVVVSPILERDEIHGGTLWNTAVVVSNNGNVLGKTRKNHIPRVGDFNESTYYMEGNTGHRVFQTQFGKIAVNICYGRHHPLNWLMYSVNGAEIIFNPSATVGLLSEPMWPIEARNAAIANHCFTCAINRVGTEYFKNEFTSGDGKKAHHDFGHFYGSSYMAAPDGSRTPGLSRTRDGLLVAELDLNLNRQVADKWNFKMTGRYEMYAEELKKAIQHDFKPNVMKD</sequence>
<evidence type="ECO:0007829" key="19">
    <source>
        <dbReference type="PeptideAtlas" id="Q7T395"/>
    </source>
</evidence>
<dbReference type="InterPro" id="IPR003010">
    <property type="entry name" value="C-N_Hydrolase"/>
</dbReference>
<dbReference type="RefSeq" id="NP_955910.1">
    <property type="nucleotide sequence ID" value="NM_199616.1"/>
</dbReference>
<evidence type="ECO:0000256" key="11">
    <source>
        <dbReference type="ARBA" id="ARBA00075038"/>
    </source>
</evidence>
<evidence type="ECO:0000256" key="6">
    <source>
        <dbReference type="ARBA" id="ARBA00058206"/>
    </source>
</evidence>
<evidence type="ECO:0000259" key="13">
    <source>
        <dbReference type="PROSITE" id="PS50263"/>
    </source>
</evidence>
<evidence type="ECO:0000313" key="18">
    <source>
        <dbReference type="ZFIN" id="ZDB-GENE-030131-1380"/>
    </source>
</evidence>
<dbReference type="InterPro" id="IPR050345">
    <property type="entry name" value="Aliph_Amidase/BUP"/>
</dbReference>
<comment type="pathway">
    <text evidence="2">Amino-acid biosynthesis; beta-alanine biosynthesis.</text>
</comment>
<dbReference type="InterPro" id="IPR036526">
    <property type="entry name" value="C-N_Hydrolase_sf"/>
</dbReference>
<organism evidence="14">
    <name type="scientific">Danio rerio</name>
    <name type="common">Zebrafish</name>
    <name type="synonym">Brachydanio rerio</name>
    <dbReference type="NCBI Taxonomy" id="7955"/>
    <lineage>
        <taxon>Eukaryota</taxon>
        <taxon>Metazoa</taxon>
        <taxon>Chordata</taxon>
        <taxon>Craniata</taxon>
        <taxon>Vertebrata</taxon>
        <taxon>Euteleostomi</taxon>
        <taxon>Actinopterygii</taxon>
        <taxon>Neopterygii</taxon>
        <taxon>Teleostei</taxon>
        <taxon>Ostariophysi</taxon>
        <taxon>Cypriniformes</taxon>
        <taxon>Danionidae</taxon>
        <taxon>Danioninae</taxon>
        <taxon>Danio</taxon>
    </lineage>
</organism>
<evidence type="ECO:0000313" key="16">
    <source>
        <dbReference type="Proteomes" id="UP000000437"/>
    </source>
</evidence>
<protein>
    <recommendedName>
        <fullName evidence="10">Beta-ureidopropionase</fullName>
        <ecNumber evidence="9">3.5.1.6</ecNumber>
    </recommendedName>
    <alternativeName>
        <fullName evidence="12">Beta-alanine synthase</fullName>
    </alternativeName>
    <alternativeName>
        <fullName evidence="11">N-carbamoyl-beta-alanine amidohydrolase</fullName>
    </alternativeName>
</protein>
<dbReference type="FunFam" id="3.60.110.10:FF:000009">
    <property type="entry name" value="Beta-ureidopropionase 1"/>
    <property type="match status" value="1"/>
</dbReference>
<dbReference type="AGR" id="ZFIN:ZDB-GENE-030131-1380"/>
<dbReference type="Gene3D" id="3.60.110.10">
    <property type="entry name" value="Carbon-nitrogen hydrolase"/>
    <property type="match status" value="1"/>
</dbReference>
<dbReference type="GeneID" id="322660"/>
<evidence type="ECO:0000256" key="7">
    <source>
        <dbReference type="ARBA" id="ARBA00061249"/>
    </source>
</evidence>
<comment type="similarity">
    <text evidence="7">Belongs to the carbon-nitrogen hydrolase superfamily. BUP family.</text>
</comment>
<reference evidence="17" key="5">
    <citation type="journal article" date="2017" name="Dev. Dyn.">
        <title>Identification of target genes downstream of semaphorin6A/PlexinA2 signaling in zebrafish.</title>
        <authorList>
            <person name="Emerson S.E."/>
            <person name="St Clair R.M."/>
            <person name="Waldron A.L."/>
            <person name="Bruno S.R."/>
            <person name="Duong A."/>
            <person name="Driscoll H.E."/>
            <person name="Ballif B.A."/>
            <person name="McFarlane S."/>
            <person name="Ebert A.M."/>
        </authorList>
    </citation>
    <scope>NUCLEOTIDE SEQUENCE</scope>
</reference>
<evidence type="ECO:0000256" key="9">
    <source>
        <dbReference type="ARBA" id="ARBA00066985"/>
    </source>
</evidence>
<reference evidence="17" key="6">
    <citation type="journal article" date="2019" name="Chemosphere">
        <title>Testicular transcriptome alterations in zebrafish (Danio rerio) exposure to 17beta-estradiol.</title>
        <authorList>
            <person name="Zheng Y."/>
            <person name="Yuan J."/>
            <person name="Meng S."/>
            <person name="Chen J."/>
            <person name="Gu Z."/>
        </authorList>
    </citation>
    <scope>NUCLEOTIDE SEQUENCE</scope>
</reference>
<keyword evidence="16" id="KW-1185">Reference proteome</keyword>
<evidence type="ECO:0000256" key="8">
    <source>
        <dbReference type="ARBA" id="ARBA00064592"/>
    </source>
</evidence>
<comment type="subcellular location">
    <subcellularLocation>
        <location evidence="1">Cytoplasm</location>
    </subcellularLocation>
</comment>
<accession>Q7T395</accession>
<dbReference type="EMBL" id="BC053204">
    <property type="protein sequence ID" value="AAH53204.1"/>
    <property type="molecule type" value="mRNA"/>
</dbReference>
<dbReference type="Reactome" id="R-DRE-73621">
    <property type="pathway name" value="Pyrimidine catabolism"/>
</dbReference>
<comment type="subunit">
    <text evidence="8">Homodimer, homotetramer, homooctamer; can also form higher homooligomers.</text>
</comment>
<keyword evidence="19" id="KW-1267">Proteomics identification</keyword>
<dbReference type="DNASU" id="322660"/>
<dbReference type="GO" id="GO:0005737">
    <property type="term" value="C:cytoplasm"/>
    <property type="evidence" value="ECO:0007669"/>
    <property type="project" value="UniProtKB-SubCell"/>
</dbReference>
<name>Q7T395_DANRE</name>
<dbReference type="EC" id="3.5.1.6" evidence="9"/>
<reference evidence="17" key="2">
    <citation type="journal article" date="2009" name="Genome Biol.">
        <title>Zebrafish reward mutants reveal novel transcripts mediating the behavioral effects of amphetamine.</title>
        <authorList>
            <person name="Webb K.J."/>
            <person name="Norton W.H."/>
            <person name="Trumbach D."/>
            <person name="Meijer A.H."/>
            <person name="Ninkovic J."/>
            <person name="Topp S."/>
            <person name="Heck D."/>
            <person name="Marr C."/>
            <person name="Wurst W."/>
            <person name="Theis F.J."/>
            <person name="Spaink H.P."/>
            <person name="Bally-Cuif L."/>
        </authorList>
    </citation>
    <scope>NUCLEOTIDE SEQUENCE</scope>
</reference>
<evidence type="ECO:0000256" key="12">
    <source>
        <dbReference type="ARBA" id="ARBA00078143"/>
    </source>
</evidence>
<dbReference type="CTD" id="51733"/>
<dbReference type="SUPFAM" id="SSF56317">
    <property type="entry name" value="Carbon-nitrogen hydrolase"/>
    <property type="match status" value="1"/>
</dbReference>
<evidence type="ECO:0000256" key="3">
    <source>
        <dbReference type="ARBA" id="ARBA00022490"/>
    </source>
</evidence>
<dbReference type="Pfam" id="PF00795">
    <property type="entry name" value="CN_hydrolase"/>
    <property type="match status" value="1"/>
</dbReference>
<evidence type="ECO:0000256" key="5">
    <source>
        <dbReference type="ARBA" id="ARBA00022801"/>
    </source>
</evidence>
<reference evidence="17" key="3">
    <citation type="journal article" date="2013" name="Chemosphere">
        <title>Mechanistic toxicity study of perfluorooctanoic acid in zebrafish suggests mitochondrial dysfunction to play a key role in PFOA toxicity.</title>
        <authorList>
            <person name="Hagenaars A."/>
            <person name="Vergauwen L."/>
            <person name="Benoot D."/>
            <person name="Laukens K."/>
            <person name="Knapen D."/>
        </authorList>
    </citation>
    <scope>NUCLEOTIDE SEQUENCE</scope>
</reference>
<comment type="function">
    <text evidence="6">Catalyzes a late step in pyrimidine degradation. Converts N-carbamoyl-beta-alanine (3-ureidopropanoate) into beta-alanine, ammonia and carbon dioxide. Likewise, converts N-carbamoyl-beta-aminoisobutyrate (3-ureidoisobutyrate) into beta-aminoisobutyrate, ammonia and carbon dioxide.</text>
</comment>
<feature type="domain" description="CN hydrolase" evidence="13">
    <location>
        <begin position="72"/>
        <end position="344"/>
    </location>
</feature>
<keyword evidence="4" id="KW-0597">Phosphoprotein</keyword>
<reference evidence="14" key="1">
    <citation type="submission" date="2003-06" db="EMBL/GenBank/DDBJ databases">
        <authorList>
            <consortium name="NIH - Zebrafish Gene Collection (ZGC) project"/>
        </authorList>
    </citation>
    <scope>NUCLEOTIDE SEQUENCE [LARGE SCALE MRNA]</scope>
    <source>
        <tissue evidence="14">Kidney</tissue>
        <tissue evidence="15">PCR rescue</tissue>
    </source>
</reference>
<keyword evidence="3" id="KW-0963">Cytoplasm</keyword>
<evidence type="ECO:0000256" key="2">
    <source>
        <dbReference type="ARBA" id="ARBA00004668"/>
    </source>
</evidence>
<reference evidence="17" key="7">
    <citation type="submission" date="2025-04" db="UniProtKB">
        <authorList>
            <consortium name="RefSeq"/>
        </authorList>
    </citation>
    <scope>IDENTIFICATION</scope>
</reference>
<evidence type="ECO:0000313" key="14">
    <source>
        <dbReference type="EMBL" id="AAH53204.1"/>
    </source>
</evidence>
<dbReference type="PANTHER" id="PTHR43674">
    <property type="entry name" value="NITRILASE C965.09-RELATED"/>
    <property type="match status" value="1"/>
</dbReference>
<dbReference type="GO" id="GO:0033396">
    <property type="term" value="P:beta-alanine biosynthetic process via 3-ureidopropionate"/>
    <property type="evidence" value="ECO:0000318"/>
    <property type="project" value="GO_Central"/>
</dbReference>
<evidence type="ECO:0000256" key="4">
    <source>
        <dbReference type="ARBA" id="ARBA00022553"/>
    </source>
</evidence>
<dbReference type="ZFIN" id="ZDB-GENE-030131-1380">
    <property type="gene designation" value="upb1"/>
</dbReference>
<dbReference type="EMBL" id="BC164705">
    <property type="protein sequence ID" value="AAI64705.1"/>
    <property type="molecule type" value="mRNA"/>
</dbReference>
<dbReference type="GO" id="GO:0003837">
    <property type="term" value="F:beta-ureidopropionase activity"/>
    <property type="evidence" value="ECO:0000318"/>
    <property type="project" value="GO_Central"/>
</dbReference>
<dbReference type="KEGG" id="dre:322660"/>
<dbReference type="OrthoDB" id="412018at2759"/>
<reference evidence="16" key="4">
    <citation type="journal article" date="2013" name="Nature">
        <title>The zebrafish reference genome sequence and its relationship to the human genome.</title>
        <authorList>
            <consortium name="Genome Reference Consortium Zebrafish"/>
            <person name="Howe K."/>
            <person name="Clark M.D."/>
            <person name="Torroja C.F."/>
            <person name="Torrance J."/>
            <person name="Berthelot C."/>
            <person name="Muffato M."/>
            <person name="Collins J.E."/>
            <person name="Humphray S."/>
            <person name="McLaren K."/>
            <person name="Matthews L."/>
            <person name="McLaren S."/>
            <person name="Sealy I."/>
            <person name="Caccamo M."/>
            <person name="Churcher C."/>
            <person name="Scott C."/>
            <person name="Barrett J.C."/>
            <person name="Koch R."/>
            <person name="Rauch G.J."/>
            <person name="White S."/>
            <person name="Chow W."/>
            <person name="Kilian B."/>
            <person name="Quintais L.T."/>
            <person name="Guerra-Assuncao J.A."/>
            <person name="Zhou Y."/>
            <person name="Gu Y."/>
            <person name="Yen J."/>
            <person name="Vogel J.H."/>
            <person name="Eyre T."/>
            <person name="Redmond S."/>
            <person name="Banerjee R."/>
            <person name="Chi J."/>
            <person name="Fu B."/>
            <person name="Langley E."/>
            <person name="Maguire S.F."/>
            <person name="Laird G.K."/>
            <person name="Lloyd D."/>
            <person name="Kenyon E."/>
            <person name="Donaldson S."/>
            <person name="Sehra H."/>
            <person name="Almeida-King J."/>
            <person name="Loveland J."/>
            <person name="Trevanion S."/>
            <person name="Jones M."/>
            <person name="Quail M."/>
            <person name="Willey D."/>
            <person name="Hunt A."/>
            <person name="Burton J."/>
            <person name="Sims S."/>
            <person name="McLay K."/>
            <person name="Plumb B."/>
            <person name="Davis J."/>
            <person name="Clee C."/>
            <person name="Oliver K."/>
            <person name="Clark R."/>
            <person name="Riddle C."/>
            <person name="Elliot D."/>
            <person name="Eliott D."/>
            <person name="Threadgold G."/>
            <person name="Harden G."/>
            <person name="Ware D."/>
            <person name="Begum S."/>
            <person name="Mortimore B."/>
            <person name="Mortimer B."/>
            <person name="Kerry G."/>
            <person name="Heath P."/>
            <person name="Phillimore B."/>
            <person name="Tracey A."/>
            <person name="Corby N."/>
            <person name="Dunn M."/>
            <person name="Johnson C."/>
            <person name="Wood J."/>
            <person name="Clark S."/>
            <person name="Pelan S."/>
            <person name="Griffiths G."/>
            <person name="Smith M."/>
            <person name="Glithero R."/>
            <person name="Howden P."/>
            <person name="Barker N."/>
            <person name="Lloyd C."/>
            <person name="Stevens C."/>
            <person name="Harley J."/>
            <person name="Holt K."/>
            <person name="Panagiotidis G."/>
            <person name="Lovell J."/>
            <person name="Beasley H."/>
            <person name="Henderson C."/>
            <person name="Gordon D."/>
            <person name="Auger K."/>
            <person name="Wright D."/>
            <person name="Collins J."/>
            <person name="Raisen C."/>
            <person name="Dyer L."/>
            <person name="Leung K."/>
            <person name="Robertson L."/>
            <person name="Ambridge K."/>
            <person name="Leongamornlert D."/>
            <person name="McGuire S."/>
            <person name="Gilderthorp R."/>
            <person name="Griffiths C."/>
            <person name="Manthravadi D."/>
            <person name="Nichol S."/>
            <person name="Barker G."/>
            <person name="Whitehead S."/>
            <person name="Kay M."/>
            <person name="Brown J."/>
            <person name="Murnane C."/>
            <person name="Gray E."/>
            <person name="Humphries M."/>
            <person name="Sycamore N."/>
            <person name="Barker D."/>
            <person name="Saunders D."/>
            <person name="Wallis J."/>
            <person name="Babbage A."/>
            <person name="Hammond S."/>
            <person name="Mashreghi-Mohammadi M."/>
            <person name="Barr L."/>
            <person name="Martin S."/>
            <person name="Wray P."/>
            <person name="Ellington A."/>
            <person name="Matthews N."/>
            <person name="Ellwood M."/>
            <person name="Woodmansey R."/>
            <person name="Clark G."/>
            <person name="Cooper J."/>
            <person name="Cooper J."/>
            <person name="Tromans A."/>
            <person name="Grafham D."/>
            <person name="Skuce C."/>
            <person name="Pandian R."/>
            <person name="Andrews R."/>
            <person name="Harrison E."/>
            <person name="Kimberley A."/>
            <person name="Garnett J."/>
            <person name="Fosker N."/>
            <person name="Hall R."/>
            <person name="Garner P."/>
            <person name="Kelly D."/>
            <person name="Bird C."/>
            <person name="Palmer S."/>
            <person name="Gehring I."/>
            <person name="Berger A."/>
            <person name="Dooley C.M."/>
            <person name="Ersan-Urun Z."/>
            <person name="Eser C."/>
            <person name="Geiger H."/>
            <person name="Geisler M."/>
            <person name="Karotki L."/>
            <person name="Kirn A."/>
            <person name="Konantz J."/>
            <person name="Konantz M."/>
            <person name="Oberlander M."/>
            <person name="Rudolph-Geiger S."/>
            <person name="Teucke M."/>
            <person name="Lanz C."/>
            <person name="Raddatz G."/>
            <person name="Osoegawa K."/>
            <person name="Zhu B."/>
            <person name="Rapp A."/>
            <person name="Widaa S."/>
            <person name="Langford C."/>
            <person name="Yang F."/>
            <person name="Schuster S.C."/>
            <person name="Carter N.P."/>
            <person name="Harrow J."/>
            <person name="Ning Z."/>
            <person name="Herrero J."/>
            <person name="Searle S.M."/>
            <person name="Enright A."/>
            <person name="Geisler R."/>
            <person name="Plasterk R.H."/>
            <person name="Lee C."/>
            <person name="Westerfield M."/>
            <person name="de Jong P.J."/>
            <person name="Zon L.I."/>
            <person name="Postlethwait J.H."/>
            <person name="Nusslein-Volhard C."/>
            <person name="Hubbard T.J."/>
            <person name="Roest Crollius H."/>
            <person name="Rogers J."/>
            <person name="Stemple D.L."/>
        </authorList>
    </citation>
    <scope>NUCLEOTIDE SEQUENCE [LARGE SCALE GENOMIC DNA]</scope>
</reference>
<dbReference type="AlphaFoldDB" id="Q7T395"/>
<proteinExistence type="evidence at protein level"/>
<dbReference type="CDD" id="cd07587">
    <property type="entry name" value="ML_beta-AS"/>
    <property type="match status" value="1"/>
</dbReference>
<evidence type="ECO:0000313" key="17">
    <source>
        <dbReference type="RefSeq" id="NP_955910.1"/>
    </source>
</evidence>
<dbReference type="PROSITE" id="PS50263">
    <property type="entry name" value="CN_HYDROLASE"/>
    <property type="match status" value="1"/>
</dbReference>
<keyword evidence="5" id="KW-0378">Hydrolase</keyword>
<dbReference type="Proteomes" id="UP000000437">
    <property type="component" value="Chromosome 8"/>
</dbReference>
<gene>
    <name evidence="14 17 18" type="primary">upb1</name>
    <name evidence="17" type="synonym">wu:fb69e03</name>
    <name evidence="17" type="synonym">zgc:64020</name>
</gene>
<evidence type="ECO:0000313" key="15">
    <source>
        <dbReference type="EMBL" id="AAI64705.1"/>
    </source>
</evidence>
<evidence type="ECO:0000256" key="10">
    <source>
        <dbReference type="ARBA" id="ARBA00074804"/>
    </source>
</evidence>
<dbReference type="PANTHER" id="PTHR43674:SF2">
    <property type="entry name" value="BETA-UREIDOPROPIONASE"/>
    <property type="match status" value="1"/>
</dbReference>
<evidence type="ECO:0000256" key="1">
    <source>
        <dbReference type="ARBA" id="ARBA00004496"/>
    </source>
</evidence>